<dbReference type="AlphaFoldDB" id="A0AA38LR03"/>
<name>A0AA38LR03_9TREE</name>
<evidence type="ECO:0000256" key="9">
    <source>
        <dbReference type="ARBA" id="ARBA00023002"/>
    </source>
</evidence>
<keyword evidence="18" id="KW-1185">Reference proteome</keyword>
<feature type="transmembrane region" description="Helical" evidence="15">
    <location>
        <begin position="126"/>
        <end position="149"/>
    </location>
</feature>
<evidence type="ECO:0000256" key="15">
    <source>
        <dbReference type="SAM" id="Phobius"/>
    </source>
</evidence>
<keyword evidence="9" id="KW-0560">Oxidoreductase</keyword>
<feature type="transmembrane region" description="Helical" evidence="15">
    <location>
        <begin position="305"/>
        <end position="322"/>
    </location>
</feature>
<dbReference type="GeneID" id="77724936"/>
<evidence type="ECO:0000256" key="12">
    <source>
        <dbReference type="ARBA" id="ARBA00023180"/>
    </source>
</evidence>
<keyword evidence="8 15" id="KW-1133">Transmembrane helix</keyword>
<dbReference type="GO" id="GO:0052851">
    <property type="term" value="F:ferric-chelate reductase (NADPH) activity"/>
    <property type="evidence" value="ECO:0007669"/>
    <property type="project" value="UniProtKB-EC"/>
</dbReference>
<evidence type="ECO:0000256" key="3">
    <source>
        <dbReference type="ARBA" id="ARBA00012668"/>
    </source>
</evidence>
<reference evidence="17" key="1">
    <citation type="journal article" date="2022" name="G3 (Bethesda)">
        <title>High quality genome of the basidiomycete yeast Dioszegia hungarica PDD-24b-2 isolated from cloud water.</title>
        <authorList>
            <person name="Jarrige D."/>
            <person name="Haridas S."/>
            <person name="Bleykasten-Grosshans C."/>
            <person name="Joly M."/>
            <person name="Nadalig T."/>
            <person name="Sancelme M."/>
            <person name="Vuilleumier S."/>
            <person name="Grigoriev I.V."/>
            <person name="Amato P."/>
            <person name="Bringel F."/>
        </authorList>
    </citation>
    <scope>NUCLEOTIDE SEQUENCE</scope>
    <source>
        <strain evidence="17">PDD-24b-2</strain>
    </source>
</reference>
<evidence type="ECO:0000313" key="18">
    <source>
        <dbReference type="Proteomes" id="UP001164286"/>
    </source>
</evidence>
<feature type="region of interest" description="Disordered" evidence="14">
    <location>
        <begin position="948"/>
        <end position="988"/>
    </location>
</feature>
<keyword evidence="10" id="KW-0406">Ion transport</keyword>
<dbReference type="InterPro" id="IPR013121">
    <property type="entry name" value="Fe_red_NAD-bd_6"/>
</dbReference>
<evidence type="ECO:0000256" key="2">
    <source>
        <dbReference type="ARBA" id="ARBA00006278"/>
    </source>
</evidence>
<dbReference type="SFLD" id="SFLDS00052">
    <property type="entry name" value="Ferric_Reductase_Domain"/>
    <property type="match status" value="1"/>
</dbReference>
<dbReference type="SUPFAM" id="SSF63380">
    <property type="entry name" value="Riboflavin synthase domain-like"/>
    <property type="match status" value="1"/>
</dbReference>
<dbReference type="InterPro" id="IPR039261">
    <property type="entry name" value="FNR_nucleotide-bd"/>
</dbReference>
<dbReference type="Pfam" id="PF08022">
    <property type="entry name" value="FAD_binding_8"/>
    <property type="match status" value="1"/>
</dbReference>
<keyword evidence="7" id="KW-0249">Electron transport</keyword>
<keyword evidence="4" id="KW-0813">Transport</keyword>
<keyword evidence="11 15" id="KW-0472">Membrane</keyword>
<feature type="transmembrane region" description="Helical" evidence="15">
    <location>
        <begin position="198"/>
        <end position="220"/>
    </location>
</feature>
<dbReference type="GO" id="GO:0006826">
    <property type="term" value="P:iron ion transport"/>
    <property type="evidence" value="ECO:0007669"/>
    <property type="project" value="TreeGrafter"/>
</dbReference>
<dbReference type="Pfam" id="PF01794">
    <property type="entry name" value="Ferric_reduct"/>
    <property type="match status" value="1"/>
</dbReference>
<dbReference type="InterPro" id="IPR017938">
    <property type="entry name" value="Riboflavin_synthase-like_b-brl"/>
</dbReference>
<sequence>MTVFGATTAVVAATPYTPPYKYVTSYAPAPSVTGSITKPISNNPTVPDGTSSADYAWAYLSAHMMSWPSYRYIYLLWIVLAVIAVLYIISHQARLGASSTGAVLSKWAIRRQPIGKRRSGGARGRALASNGILLISAILLLIALILTFVGPDYIAPTLGVLSFRKRQFLSPGQIQYASPSYTIHKSIWTIASRLGDTAFALTPLTVLLAMKSPPVAILAWRGLAHLYSDKLATFHKVTAWMVWGATTAHVALWTVQLFLDRRNGSATWFAMWTNYRFIAGVVAYTALTGVMVASFRIVRQKQYEFFYVVHVVLVFLTIALSALHHPVLWFWMAAALGIWALERLFRLFRFWRINSGSSKSSSRRANNSTLLASQYEDLPQSDSYAMADLPSRTSYVDKTLPRPPGLSGLDSPGEWSPASTPRGSHSRGASGGYAEGSLQPLGAFDGRYSTAGSTAGSTGLNGGFNRITHPPASSTPALAPIPVGLALAQLLPSRTIRLTIHAGRLTKWAPGQNILLYLPDLSAIQSHPFTITNPPNSDGEIIVLVKARKGLTRQLYNIIRERYQYNMSVGAGSAGLRGRDEKGRGQGKEGVDVPPVLIRAKVDGPFGSAVRVRWGDHATVVIICGGSGVSFGVAVLEGVCKSIRERKGGKTRRIRFCWIAREYAEIAWVAHQLQRCQTLLPPAQLQIEIYITNSVPLPSHDLAPPRAAFAKSTPRASSPGSDHTLGRRSASMDSIASVASDMSIDSPMGMGYSDHLEVDEHLSENYADVIDLTNYEDEEDVADPREEALSSSVREQGKIRRARRRGMAQSRSAPMGFSGSQDQGIHHPPLRSGRSNLALSAYDQLEPAGSPGQGRRSFDHQPSPSPDARQPRPSTSYDASPRPSSSNPYAQPRPSSSLAPPPATLPVHQPQHSKRNSYASSYADSYAAYDPFSGGHGGIRANSPGSSMHGGYFGDDDRGSIAGDSMRPIHPNGPGGYGSGAESPGIGGFRASRTGSMVLLDEAAFGSNRLSQAAGAEAGGGGGSKGFKAAALGEGLWVDQADYEAMATLSEYAIAGKPALGTMLEEEIASAVGSLIVTTCGPTTLNTVVRNLVSKHISPSKIRNGDKSGHIAIYSEDYDA</sequence>
<evidence type="ECO:0000256" key="10">
    <source>
        <dbReference type="ARBA" id="ARBA00023065"/>
    </source>
</evidence>
<keyword evidence="5" id="KW-1003">Cell membrane</keyword>
<evidence type="ECO:0000256" key="1">
    <source>
        <dbReference type="ARBA" id="ARBA00004651"/>
    </source>
</evidence>
<protein>
    <recommendedName>
        <fullName evidence="3">ferric-chelate reductase (NADPH)</fullName>
        <ecNumber evidence="3">1.16.1.9</ecNumber>
    </recommendedName>
</protein>
<dbReference type="Proteomes" id="UP001164286">
    <property type="component" value="Unassembled WGS sequence"/>
</dbReference>
<feature type="transmembrane region" description="Helical" evidence="15">
    <location>
        <begin position="72"/>
        <end position="89"/>
    </location>
</feature>
<dbReference type="InterPro" id="IPR017927">
    <property type="entry name" value="FAD-bd_FR_type"/>
</dbReference>
<dbReference type="GO" id="GO:0015677">
    <property type="term" value="P:copper ion import"/>
    <property type="evidence" value="ECO:0007669"/>
    <property type="project" value="TreeGrafter"/>
</dbReference>
<dbReference type="PANTHER" id="PTHR32361:SF9">
    <property type="entry name" value="FERRIC REDUCTASE TRANSMEMBRANE COMPONENT 3-RELATED"/>
    <property type="match status" value="1"/>
</dbReference>
<evidence type="ECO:0000256" key="7">
    <source>
        <dbReference type="ARBA" id="ARBA00022982"/>
    </source>
</evidence>
<dbReference type="Gene3D" id="3.40.50.80">
    <property type="entry name" value="Nucleotide-binding domain of ferredoxin-NADP reductase (FNR) module"/>
    <property type="match status" value="1"/>
</dbReference>
<evidence type="ECO:0000256" key="14">
    <source>
        <dbReference type="SAM" id="MobiDB-lite"/>
    </source>
</evidence>
<comment type="similarity">
    <text evidence="2">Belongs to the ferric reductase (FRE) family.</text>
</comment>
<evidence type="ECO:0000313" key="17">
    <source>
        <dbReference type="EMBL" id="KAI9633732.1"/>
    </source>
</evidence>
<evidence type="ECO:0000256" key="4">
    <source>
        <dbReference type="ARBA" id="ARBA00022448"/>
    </source>
</evidence>
<evidence type="ECO:0000256" key="6">
    <source>
        <dbReference type="ARBA" id="ARBA00022692"/>
    </source>
</evidence>
<feature type="region of interest" description="Disordered" evidence="14">
    <location>
        <begin position="778"/>
        <end position="918"/>
    </location>
</feature>
<feature type="region of interest" description="Disordered" evidence="14">
    <location>
        <begin position="395"/>
        <end position="432"/>
    </location>
</feature>
<dbReference type="InterPro" id="IPR013130">
    <property type="entry name" value="Fe3_Rdtase_TM_dom"/>
</dbReference>
<dbReference type="InterPro" id="IPR013112">
    <property type="entry name" value="FAD-bd_8"/>
</dbReference>
<proteinExistence type="inferred from homology"/>
<feature type="domain" description="FAD-binding FR-type" evidence="16">
    <location>
        <begin position="478"/>
        <end position="612"/>
    </location>
</feature>
<keyword evidence="12" id="KW-0325">Glycoprotein</keyword>
<comment type="caution">
    <text evidence="17">The sequence shown here is derived from an EMBL/GenBank/DDBJ whole genome shotgun (WGS) entry which is preliminary data.</text>
</comment>
<evidence type="ECO:0000256" key="8">
    <source>
        <dbReference type="ARBA" id="ARBA00022989"/>
    </source>
</evidence>
<evidence type="ECO:0000256" key="13">
    <source>
        <dbReference type="ARBA" id="ARBA00048483"/>
    </source>
</evidence>
<evidence type="ECO:0000256" key="5">
    <source>
        <dbReference type="ARBA" id="ARBA00022475"/>
    </source>
</evidence>
<feature type="region of interest" description="Disordered" evidence="14">
    <location>
        <begin position="707"/>
        <end position="730"/>
    </location>
</feature>
<organism evidence="17 18">
    <name type="scientific">Dioszegia hungarica</name>
    <dbReference type="NCBI Taxonomy" id="4972"/>
    <lineage>
        <taxon>Eukaryota</taxon>
        <taxon>Fungi</taxon>
        <taxon>Dikarya</taxon>
        <taxon>Basidiomycota</taxon>
        <taxon>Agaricomycotina</taxon>
        <taxon>Tremellomycetes</taxon>
        <taxon>Tremellales</taxon>
        <taxon>Bulleribasidiaceae</taxon>
        <taxon>Dioszegia</taxon>
    </lineage>
</organism>
<dbReference type="Pfam" id="PF08030">
    <property type="entry name" value="NAD_binding_6"/>
    <property type="match status" value="1"/>
</dbReference>
<accession>A0AA38LR03</accession>
<dbReference type="EMBL" id="JAKWFO010000008">
    <property type="protein sequence ID" value="KAI9633732.1"/>
    <property type="molecule type" value="Genomic_DNA"/>
</dbReference>
<feature type="transmembrane region" description="Helical" evidence="15">
    <location>
        <begin position="240"/>
        <end position="258"/>
    </location>
</feature>
<gene>
    <name evidence="17" type="ORF">MKK02DRAFT_17105</name>
</gene>
<evidence type="ECO:0000256" key="11">
    <source>
        <dbReference type="ARBA" id="ARBA00023136"/>
    </source>
</evidence>
<evidence type="ECO:0000259" key="16">
    <source>
        <dbReference type="PROSITE" id="PS51384"/>
    </source>
</evidence>
<feature type="compositionally biased region" description="Polar residues" evidence="14">
    <location>
        <begin position="872"/>
        <end position="889"/>
    </location>
</feature>
<dbReference type="EC" id="1.16.1.9" evidence="3"/>
<dbReference type="PANTHER" id="PTHR32361">
    <property type="entry name" value="FERRIC/CUPRIC REDUCTASE TRANSMEMBRANE COMPONENT"/>
    <property type="match status" value="1"/>
</dbReference>
<dbReference type="RefSeq" id="XP_052943509.1">
    <property type="nucleotide sequence ID" value="XM_053085735.1"/>
</dbReference>
<dbReference type="InterPro" id="IPR051410">
    <property type="entry name" value="Ferric/Cupric_Reductase"/>
</dbReference>
<dbReference type="PROSITE" id="PS51384">
    <property type="entry name" value="FAD_FR"/>
    <property type="match status" value="1"/>
</dbReference>
<comment type="catalytic activity">
    <reaction evidence="13">
        <text>2 a Fe(II)-siderophore + NADP(+) + H(+) = 2 a Fe(III)-siderophore + NADPH</text>
        <dbReference type="Rhea" id="RHEA:28795"/>
        <dbReference type="Rhea" id="RHEA-COMP:11342"/>
        <dbReference type="Rhea" id="RHEA-COMP:11344"/>
        <dbReference type="ChEBI" id="CHEBI:15378"/>
        <dbReference type="ChEBI" id="CHEBI:29033"/>
        <dbReference type="ChEBI" id="CHEBI:29034"/>
        <dbReference type="ChEBI" id="CHEBI:57783"/>
        <dbReference type="ChEBI" id="CHEBI:58349"/>
        <dbReference type="EC" id="1.16.1.9"/>
    </reaction>
</comment>
<dbReference type="GO" id="GO:0006879">
    <property type="term" value="P:intracellular iron ion homeostasis"/>
    <property type="evidence" value="ECO:0007669"/>
    <property type="project" value="TreeGrafter"/>
</dbReference>
<keyword evidence="6 15" id="KW-0812">Transmembrane</keyword>
<feature type="transmembrane region" description="Helical" evidence="15">
    <location>
        <begin position="278"/>
        <end position="298"/>
    </location>
</feature>
<dbReference type="CDD" id="cd06186">
    <property type="entry name" value="NOX_Duox_like_FAD_NADP"/>
    <property type="match status" value="1"/>
</dbReference>
<dbReference type="GO" id="GO:0005886">
    <property type="term" value="C:plasma membrane"/>
    <property type="evidence" value="ECO:0007669"/>
    <property type="project" value="UniProtKB-SubCell"/>
</dbReference>
<comment type="subcellular location">
    <subcellularLocation>
        <location evidence="1">Cell membrane</location>
        <topology evidence="1">Multi-pass membrane protein</topology>
    </subcellularLocation>
</comment>